<gene>
    <name evidence="1" type="ORF">EVEC_LOCUS453</name>
</gene>
<protein>
    <submittedName>
        <fullName evidence="3">DNA-directed DNA polymerase</fullName>
    </submittedName>
</protein>
<reference evidence="1 2" key="2">
    <citation type="submission" date="2018-10" db="EMBL/GenBank/DDBJ databases">
        <authorList>
            <consortium name="Pathogen Informatics"/>
        </authorList>
    </citation>
    <scope>NUCLEOTIDE SEQUENCE [LARGE SCALE GENOMIC DNA]</scope>
</reference>
<dbReference type="AlphaFoldDB" id="A0A0N4UTN8"/>
<sequence>MFELISPVTLSLNEPPILVQAQLLTSDVDLAVDEVRDSPLVLAPADPKEEATAKIVEKAVGVDPAKIPPANGGISY</sequence>
<evidence type="ECO:0000313" key="1">
    <source>
        <dbReference type="EMBL" id="VDD85310.1"/>
    </source>
</evidence>
<evidence type="ECO:0000313" key="2">
    <source>
        <dbReference type="Proteomes" id="UP000274131"/>
    </source>
</evidence>
<dbReference type="WBParaSite" id="EVEC_0000068901-mRNA-1">
    <property type="protein sequence ID" value="EVEC_0000068901-mRNA-1"/>
    <property type="gene ID" value="EVEC_0000068901"/>
</dbReference>
<dbReference type="EMBL" id="UXUI01000735">
    <property type="protein sequence ID" value="VDD85310.1"/>
    <property type="molecule type" value="Genomic_DNA"/>
</dbReference>
<dbReference type="Proteomes" id="UP000274131">
    <property type="component" value="Unassembled WGS sequence"/>
</dbReference>
<organism evidence="3">
    <name type="scientific">Enterobius vermicularis</name>
    <name type="common">Human pinworm</name>
    <dbReference type="NCBI Taxonomy" id="51028"/>
    <lineage>
        <taxon>Eukaryota</taxon>
        <taxon>Metazoa</taxon>
        <taxon>Ecdysozoa</taxon>
        <taxon>Nematoda</taxon>
        <taxon>Chromadorea</taxon>
        <taxon>Rhabditida</taxon>
        <taxon>Spirurina</taxon>
        <taxon>Oxyuridomorpha</taxon>
        <taxon>Oxyuroidea</taxon>
        <taxon>Oxyuridae</taxon>
        <taxon>Enterobius</taxon>
    </lineage>
</organism>
<proteinExistence type="predicted"/>
<keyword evidence="2" id="KW-1185">Reference proteome</keyword>
<accession>A0A0N4UTN8</accession>
<reference evidence="3" key="1">
    <citation type="submission" date="2017-02" db="UniProtKB">
        <authorList>
            <consortium name="WormBaseParasite"/>
        </authorList>
    </citation>
    <scope>IDENTIFICATION</scope>
</reference>
<name>A0A0N4UTN8_ENTVE</name>
<evidence type="ECO:0000313" key="3">
    <source>
        <dbReference type="WBParaSite" id="EVEC_0000068901-mRNA-1"/>
    </source>
</evidence>